<dbReference type="EMBL" id="CABWKZ010000069">
    <property type="protein sequence ID" value="VXA58337.1"/>
    <property type="molecule type" value="Genomic_DNA"/>
</dbReference>
<evidence type="ECO:0000313" key="2">
    <source>
        <dbReference type="EMBL" id="VXA58337.1"/>
    </source>
</evidence>
<evidence type="ECO:0000256" key="1">
    <source>
        <dbReference type="SAM" id="MobiDB-lite"/>
    </source>
</evidence>
<accession>A0A653KC06</accession>
<protein>
    <submittedName>
        <fullName evidence="2">Uncharacterized protein</fullName>
    </submittedName>
</protein>
<gene>
    <name evidence="2" type="ORF">ACI8B_80005</name>
</gene>
<reference evidence="2 3" key="1">
    <citation type="submission" date="2019-10" db="EMBL/GenBank/DDBJ databases">
        <authorList>
            <person name="Karimi E."/>
        </authorList>
    </citation>
    <scope>NUCLEOTIDE SEQUENCE [LARGE SCALE GENOMIC DNA]</scope>
    <source>
        <strain evidence="2">Acinetobacter sp. 8BE</strain>
    </source>
</reference>
<feature type="region of interest" description="Disordered" evidence="1">
    <location>
        <begin position="1"/>
        <end position="45"/>
    </location>
</feature>
<evidence type="ECO:0000313" key="3">
    <source>
        <dbReference type="Proteomes" id="UP000430404"/>
    </source>
</evidence>
<sequence length="45" mass="4695">MNHEKHASHTKPNFSPAADTHAFTSERHAGVPKGQATGDTGATVP</sequence>
<proteinExistence type="predicted"/>
<organism evidence="2 3">
    <name type="scientific">Acinetobacter proteolyticus</name>
    <dbReference type="NCBI Taxonomy" id="1776741"/>
    <lineage>
        <taxon>Bacteria</taxon>
        <taxon>Pseudomonadati</taxon>
        <taxon>Pseudomonadota</taxon>
        <taxon>Gammaproteobacteria</taxon>
        <taxon>Moraxellales</taxon>
        <taxon>Moraxellaceae</taxon>
        <taxon>Acinetobacter</taxon>
    </lineage>
</organism>
<dbReference type="AlphaFoldDB" id="A0A653KC06"/>
<name>A0A653KC06_9GAMM</name>
<dbReference type="Proteomes" id="UP000430404">
    <property type="component" value="Unassembled WGS sequence"/>
</dbReference>